<evidence type="ECO:0000313" key="1">
    <source>
        <dbReference type="EMBL" id="EKR55775.1"/>
    </source>
</evidence>
<sequence>MKNKYLKIRNVTKSVGTTTNQNFHGKIYKLNFSRQRILIRKNKCGTTKKLNEIRMARKFANC</sequence>
<evidence type="ECO:0000313" key="2">
    <source>
        <dbReference type="Proteomes" id="UP000001340"/>
    </source>
</evidence>
<dbReference type="GeneID" id="61144242"/>
<accession>A0A0E2D6U5</accession>
<gene>
    <name evidence="1" type="ORF">LEP1GSC105_2087</name>
</gene>
<name>A0A0E2D6U5_LEPIR</name>
<protein>
    <submittedName>
        <fullName evidence="1">Uncharacterized protein</fullName>
    </submittedName>
</protein>
<dbReference type="AlphaFoldDB" id="A0A0E2D6U5"/>
<dbReference type="RefSeq" id="WP_000792590.1">
    <property type="nucleotide sequence ID" value="NZ_AHNR02000028.1"/>
</dbReference>
<dbReference type="Proteomes" id="UP000001340">
    <property type="component" value="Unassembled WGS sequence"/>
</dbReference>
<reference evidence="1 2" key="1">
    <citation type="submission" date="2012-10" db="EMBL/GenBank/DDBJ databases">
        <authorList>
            <person name="Harkins D.M."/>
            <person name="Durkin A.S."/>
            <person name="Brinkac L.M."/>
            <person name="Haft D.H."/>
            <person name="Selengut J.D."/>
            <person name="Sanka R."/>
            <person name="DePew J."/>
            <person name="Purushe J."/>
            <person name="Chanthongthip A."/>
            <person name="Lattana O."/>
            <person name="Phetsouvanh R."/>
            <person name="Newton P.N."/>
            <person name="Vinetz J.M."/>
            <person name="Sutton G.G."/>
            <person name="Nierman W.C."/>
            <person name="Fouts D.E."/>
        </authorList>
    </citation>
    <scope>NUCLEOTIDE SEQUENCE [LARGE SCALE GENOMIC DNA]</scope>
    <source>
        <strain evidence="1 2">UI 12758</strain>
    </source>
</reference>
<organism evidence="1 2">
    <name type="scientific">Leptospira interrogans str. UI 12758</name>
    <dbReference type="NCBI Taxonomy" id="1049938"/>
    <lineage>
        <taxon>Bacteria</taxon>
        <taxon>Pseudomonadati</taxon>
        <taxon>Spirochaetota</taxon>
        <taxon>Spirochaetia</taxon>
        <taxon>Leptospirales</taxon>
        <taxon>Leptospiraceae</taxon>
        <taxon>Leptospira</taxon>
    </lineage>
</organism>
<proteinExistence type="predicted"/>
<comment type="caution">
    <text evidence="1">The sequence shown here is derived from an EMBL/GenBank/DDBJ whole genome shotgun (WGS) entry which is preliminary data.</text>
</comment>
<dbReference type="EMBL" id="AHNR02000028">
    <property type="protein sequence ID" value="EKR55775.1"/>
    <property type="molecule type" value="Genomic_DNA"/>
</dbReference>